<sequence length="169" mass="19400">MLNMLSDREADALAAVRDALPEPYQTLRLPTTTNEWHLDWAYLVAVVVPDPDRDYRPIIEPDDDELVTIGRYLDHRRNELFANPDRIRDQRPLDVDTTVNTIVLAKRKDGGWCFKRASHRSGMWPYFNDPDRPPMDLDALLDLIEGDGSTGERWQAHKGTHPLVGADVR</sequence>
<protein>
    <submittedName>
        <fullName evidence="1">Uncharacterized protein</fullName>
    </submittedName>
</protein>
<dbReference type="AlphaFoldDB" id="A0A346Y6C2"/>
<dbReference type="KEGG" id="euz:DVS28_b0249"/>
<reference evidence="1 2" key="1">
    <citation type="submission" date="2018-09" db="EMBL/GenBank/DDBJ databases">
        <title>Complete genome sequence of Euzebya sp. DY32-46 isolated from seawater of Pacific Ocean.</title>
        <authorList>
            <person name="Xu L."/>
            <person name="Wu Y.-H."/>
            <person name="Xu X.-W."/>
        </authorList>
    </citation>
    <scope>NUCLEOTIDE SEQUENCE [LARGE SCALE GENOMIC DNA]</scope>
    <source>
        <strain evidence="1 2">DY32-46</strain>
        <plasmid evidence="2">pedy32-46i</plasmid>
    </source>
</reference>
<evidence type="ECO:0000313" key="2">
    <source>
        <dbReference type="Proteomes" id="UP000264006"/>
    </source>
</evidence>
<keyword evidence="1" id="KW-0614">Plasmid</keyword>
<dbReference type="Proteomes" id="UP000264006">
    <property type="component" value="Plasmid pEDY32-46I"/>
</dbReference>
<dbReference type="RefSeq" id="WP_114594614.1">
    <property type="nucleotide sequence ID" value="NZ_CP031166.1"/>
</dbReference>
<organism evidence="1 2">
    <name type="scientific">Euzebya pacifica</name>
    <dbReference type="NCBI Taxonomy" id="1608957"/>
    <lineage>
        <taxon>Bacteria</taxon>
        <taxon>Bacillati</taxon>
        <taxon>Actinomycetota</taxon>
        <taxon>Nitriliruptoria</taxon>
        <taxon>Euzebyales</taxon>
    </lineage>
</organism>
<dbReference type="EMBL" id="CP031166">
    <property type="protein sequence ID" value="AXV10019.1"/>
    <property type="molecule type" value="Genomic_DNA"/>
</dbReference>
<gene>
    <name evidence="1" type="ORF">DVS28_b0249</name>
</gene>
<accession>A0A346Y6C2</accession>
<name>A0A346Y6C2_9ACTN</name>
<keyword evidence="2" id="KW-1185">Reference proteome</keyword>
<geneLocation type="plasmid" evidence="2">
    <name>pedy32-46i</name>
</geneLocation>
<dbReference type="OrthoDB" id="4311344at2"/>
<evidence type="ECO:0000313" key="1">
    <source>
        <dbReference type="EMBL" id="AXV10019.1"/>
    </source>
</evidence>
<proteinExistence type="predicted"/>